<protein>
    <submittedName>
        <fullName evidence="2">Uncharacterized protein</fullName>
    </submittedName>
</protein>
<accession>A0A8H7TEW9</accession>
<dbReference type="AlphaFoldDB" id="A0A8H7TEW9"/>
<feature type="compositionally biased region" description="Basic and acidic residues" evidence="1">
    <location>
        <begin position="1"/>
        <end position="10"/>
    </location>
</feature>
<reference evidence="2" key="1">
    <citation type="submission" date="2021-02" db="EMBL/GenBank/DDBJ databases">
        <title>Genome sequence Cadophora malorum strain M34.</title>
        <authorList>
            <person name="Stefanovic E."/>
            <person name="Vu D."/>
            <person name="Scully C."/>
            <person name="Dijksterhuis J."/>
            <person name="Roader J."/>
            <person name="Houbraken J."/>
        </authorList>
    </citation>
    <scope>NUCLEOTIDE SEQUENCE</scope>
    <source>
        <strain evidence="2">M34</strain>
    </source>
</reference>
<name>A0A8H7TEW9_9HELO</name>
<dbReference type="EMBL" id="JAFJYH010000086">
    <property type="protein sequence ID" value="KAG4420319.1"/>
    <property type="molecule type" value="Genomic_DNA"/>
</dbReference>
<proteinExistence type="predicted"/>
<feature type="region of interest" description="Disordered" evidence="1">
    <location>
        <begin position="1"/>
        <end position="28"/>
    </location>
</feature>
<dbReference type="Proteomes" id="UP000664132">
    <property type="component" value="Unassembled WGS sequence"/>
</dbReference>
<evidence type="ECO:0000313" key="2">
    <source>
        <dbReference type="EMBL" id="KAG4420319.1"/>
    </source>
</evidence>
<evidence type="ECO:0000313" key="3">
    <source>
        <dbReference type="Proteomes" id="UP000664132"/>
    </source>
</evidence>
<evidence type="ECO:0000256" key="1">
    <source>
        <dbReference type="SAM" id="MobiDB-lite"/>
    </source>
</evidence>
<organism evidence="2 3">
    <name type="scientific">Cadophora malorum</name>
    <dbReference type="NCBI Taxonomy" id="108018"/>
    <lineage>
        <taxon>Eukaryota</taxon>
        <taxon>Fungi</taxon>
        <taxon>Dikarya</taxon>
        <taxon>Ascomycota</taxon>
        <taxon>Pezizomycotina</taxon>
        <taxon>Leotiomycetes</taxon>
        <taxon>Helotiales</taxon>
        <taxon>Ploettnerulaceae</taxon>
        <taxon>Cadophora</taxon>
    </lineage>
</organism>
<comment type="caution">
    <text evidence="2">The sequence shown here is derived from an EMBL/GenBank/DDBJ whole genome shotgun (WGS) entry which is preliminary data.</text>
</comment>
<keyword evidence="3" id="KW-1185">Reference proteome</keyword>
<gene>
    <name evidence="2" type="ORF">IFR04_006525</name>
</gene>
<sequence>MADIDARLAEDAAASAEEEEAADEAAEHAVSLAISSPPFEMMKLLYAQTAE</sequence>